<dbReference type="Proteomes" id="UP000887116">
    <property type="component" value="Unassembled WGS sequence"/>
</dbReference>
<dbReference type="AlphaFoldDB" id="A0A8X6H050"/>
<proteinExistence type="predicted"/>
<sequence length="81" mass="8999">MRQSIPLQFFAGGLSRTIQTNTVGVPLEILRRFRASQSGCRAKSQFNSLMVGESIIGYAGFQLKVTNSAIALEILRNTDHW</sequence>
<evidence type="ECO:0000313" key="2">
    <source>
        <dbReference type="Proteomes" id="UP000887116"/>
    </source>
</evidence>
<reference evidence="1" key="1">
    <citation type="submission" date="2020-07" db="EMBL/GenBank/DDBJ databases">
        <title>Multicomponent nature underlies the extraordinary mechanical properties of spider dragline silk.</title>
        <authorList>
            <person name="Kono N."/>
            <person name="Nakamura H."/>
            <person name="Mori M."/>
            <person name="Yoshida Y."/>
            <person name="Ohtoshi R."/>
            <person name="Malay A.D."/>
            <person name="Moran D.A.P."/>
            <person name="Tomita M."/>
            <person name="Numata K."/>
            <person name="Arakawa K."/>
        </authorList>
    </citation>
    <scope>NUCLEOTIDE SEQUENCE</scope>
</reference>
<name>A0A8X6H050_TRICU</name>
<evidence type="ECO:0000313" key="1">
    <source>
        <dbReference type="EMBL" id="GFR14791.1"/>
    </source>
</evidence>
<accession>A0A8X6H050</accession>
<keyword evidence="2" id="KW-1185">Reference proteome</keyword>
<gene>
    <name evidence="1" type="ORF">TNCT_54211</name>
</gene>
<protein>
    <submittedName>
        <fullName evidence="1">Uncharacterized protein</fullName>
    </submittedName>
</protein>
<comment type="caution">
    <text evidence="1">The sequence shown here is derived from an EMBL/GenBank/DDBJ whole genome shotgun (WGS) entry which is preliminary data.</text>
</comment>
<organism evidence="1 2">
    <name type="scientific">Trichonephila clavata</name>
    <name type="common">Joro spider</name>
    <name type="synonym">Nephila clavata</name>
    <dbReference type="NCBI Taxonomy" id="2740835"/>
    <lineage>
        <taxon>Eukaryota</taxon>
        <taxon>Metazoa</taxon>
        <taxon>Ecdysozoa</taxon>
        <taxon>Arthropoda</taxon>
        <taxon>Chelicerata</taxon>
        <taxon>Arachnida</taxon>
        <taxon>Araneae</taxon>
        <taxon>Araneomorphae</taxon>
        <taxon>Entelegynae</taxon>
        <taxon>Araneoidea</taxon>
        <taxon>Nephilidae</taxon>
        <taxon>Trichonephila</taxon>
    </lineage>
</organism>
<dbReference type="EMBL" id="BMAO01037023">
    <property type="protein sequence ID" value="GFR14791.1"/>
    <property type="molecule type" value="Genomic_DNA"/>
</dbReference>